<accession>A0ACA9LQD6</accession>
<reference evidence="1" key="1">
    <citation type="submission" date="2021-06" db="EMBL/GenBank/DDBJ databases">
        <authorList>
            <person name="Kallberg Y."/>
            <person name="Tangrot J."/>
            <person name="Rosling A."/>
        </authorList>
    </citation>
    <scope>NUCLEOTIDE SEQUENCE</scope>
    <source>
        <strain evidence="1">MA461A</strain>
    </source>
</reference>
<proteinExistence type="predicted"/>
<organism evidence="1 2">
    <name type="scientific">Racocetra persica</name>
    <dbReference type="NCBI Taxonomy" id="160502"/>
    <lineage>
        <taxon>Eukaryota</taxon>
        <taxon>Fungi</taxon>
        <taxon>Fungi incertae sedis</taxon>
        <taxon>Mucoromycota</taxon>
        <taxon>Glomeromycotina</taxon>
        <taxon>Glomeromycetes</taxon>
        <taxon>Diversisporales</taxon>
        <taxon>Gigasporaceae</taxon>
        <taxon>Racocetra</taxon>
    </lineage>
</organism>
<dbReference type="EMBL" id="CAJVQC010004584">
    <property type="protein sequence ID" value="CAG8542681.1"/>
    <property type="molecule type" value="Genomic_DNA"/>
</dbReference>
<name>A0ACA9LQD6_9GLOM</name>
<evidence type="ECO:0000313" key="1">
    <source>
        <dbReference type="EMBL" id="CAG8542681.1"/>
    </source>
</evidence>
<dbReference type="Proteomes" id="UP000789920">
    <property type="component" value="Unassembled WGS sequence"/>
</dbReference>
<keyword evidence="2" id="KW-1185">Reference proteome</keyword>
<comment type="caution">
    <text evidence="1">The sequence shown here is derived from an EMBL/GenBank/DDBJ whole genome shotgun (WGS) entry which is preliminary data.</text>
</comment>
<gene>
    <name evidence="1" type="ORF">RPERSI_LOCUS3623</name>
</gene>
<protein>
    <submittedName>
        <fullName evidence="1">35592_t:CDS:1</fullName>
    </submittedName>
</protein>
<evidence type="ECO:0000313" key="2">
    <source>
        <dbReference type="Proteomes" id="UP000789920"/>
    </source>
</evidence>
<sequence>MNGHNESRVNIPFIYYDEFQDIRLLDEGGFGEIFQATWITALGKEIKYAEGGNLLDNLSKSYKDILWKERLARLQSIIIGLLQIHERGLIHRDLHSKNILICKNGDKEFIKIGDLGLATLEIDQLCKIVESKEIDDRKNEFHNADEIIRNMSDIEYSNYNSSSSTPNLSKSSYCFEILKPEELID</sequence>